<gene>
    <name evidence="2" type="ORF">GCM10011575_09670</name>
</gene>
<dbReference type="RefSeq" id="WP_188894047.1">
    <property type="nucleotide sequence ID" value="NZ_BMMZ01000002.1"/>
</dbReference>
<dbReference type="Proteomes" id="UP000613840">
    <property type="component" value="Unassembled WGS sequence"/>
</dbReference>
<comment type="caution">
    <text evidence="2">The sequence shown here is derived from an EMBL/GenBank/DDBJ whole genome shotgun (WGS) entry which is preliminary data.</text>
</comment>
<organism evidence="2 3">
    <name type="scientific">Microlunatus endophyticus</name>
    <dbReference type="NCBI Taxonomy" id="1716077"/>
    <lineage>
        <taxon>Bacteria</taxon>
        <taxon>Bacillati</taxon>
        <taxon>Actinomycetota</taxon>
        <taxon>Actinomycetes</taxon>
        <taxon>Propionibacteriales</taxon>
        <taxon>Propionibacteriaceae</taxon>
        <taxon>Microlunatus</taxon>
    </lineage>
</organism>
<evidence type="ECO:0008006" key="4">
    <source>
        <dbReference type="Google" id="ProtNLM"/>
    </source>
</evidence>
<dbReference type="AlphaFoldDB" id="A0A917W216"/>
<reference evidence="2" key="1">
    <citation type="journal article" date="2014" name="Int. J. Syst. Evol. Microbiol.">
        <title>Complete genome sequence of Corynebacterium casei LMG S-19264T (=DSM 44701T), isolated from a smear-ripened cheese.</title>
        <authorList>
            <consortium name="US DOE Joint Genome Institute (JGI-PGF)"/>
            <person name="Walter F."/>
            <person name="Albersmeier A."/>
            <person name="Kalinowski J."/>
            <person name="Ruckert C."/>
        </authorList>
    </citation>
    <scope>NUCLEOTIDE SEQUENCE</scope>
    <source>
        <strain evidence="2">CGMCC 4.7306</strain>
    </source>
</reference>
<proteinExistence type="predicted"/>
<accession>A0A917W216</accession>
<evidence type="ECO:0000313" key="3">
    <source>
        <dbReference type="Proteomes" id="UP000613840"/>
    </source>
</evidence>
<feature type="signal peptide" evidence="1">
    <location>
        <begin position="1"/>
        <end position="23"/>
    </location>
</feature>
<evidence type="ECO:0000313" key="2">
    <source>
        <dbReference type="EMBL" id="GGL53329.1"/>
    </source>
</evidence>
<dbReference type="PROSITE" id="PS51257">
    <property type="entry name" value="PROKAR_LIPOPROTEIN"/>
    <property type="match status" value="1"/>
</dbReference>
<keyword evidence="1" id="KW-0732">Signal</keyword>
<feature type="chain" id="PRO_5038635370" description="Lipoprotein" evidence="1">
    <location>
        <begin position="24"/>
        <end position="148"/>
    </location>
</feature>
<sequence>MRHKLALALILPILMACGANSVAGQDTLSGASCVGPYLDDQPRVGGRFGASSPTVHPGDSITVYGHWYAKSCNDSGGHDPIQPLPSVRLTLTLPDGRVQHLDRYTPTGPDFGFAATVRIPPKTAAGTAVVRDDRDPVRATFTFTIGSA</sequence>
<reference evidence="2" key="2">
    <citation type="submission" date="2020-09" db="EMBL/GenBank/DDBJ databases">
        <authorList>
            <person name="Sun Q."/>
            <person name="Zhou Y."/>
        </authorList>
    </citation>
    <scope>NUCLEOTIDE SEQUENCE</scope>
    <source>
        <strain evidence="2">CGMCC 4.7306</strain>
    </source>
</reference>
<evidence type="ECO:0000256" key="1">
    <source>
        <dbReference type="SAM" id="SignalP"/>
    </source>
</evidence>
<keyword evidence="3" id="KW-1185">Reference proteome</keyword>
<name>A0A917W216_9ACTN</name>
<protein>
    <recommendedName>
        <fullName evidence="4">Lipoprotein</fullName>
    </recommendedName>
</protein>
<dbReference type="EMBL" id="BMMZ01000002">
    <property type="protein sequence ID" value="GGL53329.1"/>
    <property type="molecule type" value="Genomic_DNA"/>
</dbReference>